<comment type="caution">
    <text evidence="8">The sequence shown here is derived from an EMBL/GenBank/DDBJ whole genome shotgun (WGS) entry which is preliminary data.</text>
</comment>
<feature type="transmembrane region" description="Helical" evidence="7">
    <location>
        <begin position="13"/>
        <end position="36"/>
    </location>
</feature>
<dbReference type="AlphaFoldDB" id="A0A0G0LEY3"/>
<dbReference type="PANTHER" id="PTHR30589">
    <property type="entry name" value="PROLIPOPROTEIN DIACYLGLYCERYL TRANSFERASE"/>
    <property type="match status" value="1"/>
</dbReference>
<keyword evidence="3 8" id="KW-0808">Transferase</keyword>
<keyword evidence="4 7" id="KW-0812">Transmembrane</keyword>
<dbReference type="InterPro" id="IPR001640">
    <property type="entry name" value="Lgt"/>
</dbReference>
<feature type="transmembrane region" description="Helical" evidence="7">
    <location>
        <begin position="148"/>
        <end position="167"/>
    </location>
</feature>
<evidence type="ECO:0000313" key="9">
    <source>
        <dbReference type="Proteomes" id="UP000033862"/>
    </source>
</evidence>
<keyword evidence="2" id="KW-1003">Cell membrane</keyword>
<feature type="transmembrane region" description="Helical" evidence="7">
    <location>
        <begin position="208"/>
        <end position="230"/>
    </location>
</feature>
<organism evidence="8 9">
    <name type="scientific">Berkelbacteria bacterium GW2011_GWA1_39_10</name>
    <dbReference type="NCBI Taxonomy" id="1618332"/>
    <lineage>
        <taxon>Bacteria</taxon>
        <taxon>Candidatus Berkelbacteria</taxon>
    </lineage>
</organism>
<feature type="transmembrane region" description="Helical" evidence="7">
    <location>
        <begin position="81"/>
        <end position="103"/>
    </location>
</feature>
<protein>
    <submittedName>
        <fullName evidence="8">Prolipoprotein diacylglyceryl transferase</fullName>
    </submittedName>
</protein>
<feature type="transmembrane region" description="Helical" evidence="7">
    <location>
        <begin position="48"/>
        <end position="69"/>
    </location>
</feature>
<gene>
    <name evidence="8" type="ORF">UT15_C0012G0004</name>
</gene>
<feature type="transmembrane region" description="Helical" evidence="7">
    <location>
        <begin position="110"/>
        <end position="128"/>
    </location>
</feature>
<evidence type="ECO:0000256" key="3">
    <source>
        <dbReference type="ARBA" id="ARBA00022679"/>
    </source>
</evidence>
<dbReference type="GO" id="GO:0008961">
    <property type="term" value="F:phosphatidylglycerol-prolipoprotein diacylglyceryl transferase activity"/>
    <property type="evidence" value="ECO:0007669"/>
    <property type="project" value="InterPro"/>
</dbReference>
<keyword evidence="6 7" id="KW-0472">Membrane</keyword>
<dbReference type="GO" id="GO:0005886">
    <property type="term" value="C:plasma membrane"/>
    <property type="evidence" value="ECO:0007669"/>
    <property type="project" value="InterPro"/>
</dbReference>
<dbReference type="EMBL" id="LBVS01000012">
    <property type="protein sequence ID" value="KKQ90448.1"/>
    <property type="molecule type" value="Genomic_DNA"/>
</dbReference>
<evidence type="ECO:0000256" key="5">
    <source>
        <dbReference type="ARBA" id="ARBA00022989"/>
    </source>
</evidence>
<sequence length="241" mass="27437">MYPILFSIGKVNFYTHGLMIALGVLLGGGVIFYFARKEQLATKSLIDLFIYSLFAGIIGARIVYVVSYYYQFSNWKEMFHIWYGGLVSFGGIIFAFLTAGFILRKKGQSVLKWFDISTPGFFLGWAIAKVGCFLSGDTPGSIGKIPVTLFETGWVLLISIITFYILIWKKPLLQRFNHGVMFFVSFAVYFFGRAVYDNWRIDPKVFLSLNYSQIASAISFIVLLSVIYFITRRKMDGGYNV</sequence>
<keyword evidence="5 7" id="KW-1133">Transmembrane helix</keyword>
<accession>A0A0G0LEY3</accession>
<evidence type="ECO:0000256" key="6">
    <source>
        <dbReference type="ARBA" id="ARBA00023136"/>
    </source>
</evidence>
<dbReference type="Proteomes" id="UP000033862">
    <property type="component" value="Unassembled WGS sequence"/>
</dbReference>
<keyword evidence="8" id="KW-0449">Lipoprotein</keyword>
<evidence type="ECO:0000256" key="1">
    <source>
        <dbReference type="ARBA" id="ARBA00007150"/>
    </source>
</evidence>
<evidence type="ECO:0000256" key="4">
    <source>
        <dbReference type="ARBA" id="ARBA00022692"/>
    </source>
</evidence>
<proteinExistence type="inferred from homology"/>
<dbReference type="GO" id="GO:0042158">
    <property type="term" value="P:lipoprotein biosynthetic process"/>
    <property type="evidence" value="ECO:0007669"/>
    <property type="project" value="InterPro"/>
</dbReference>
<evidence type="ECO:0000256" key="2">
    <source>
        <dbReference type="ARBA" id="ARBA00022475"/>
    </source>
</evidence>
<dbReference type="Pfam" id="PF01790">
    <property type="entry name" value="LGT"/>
    <property type="match status" value="1"/>
</dbReference>
<feature type="transmembrane region" description="Helical" evidence="7">
    <location>
        <begin position="179"/>
        <end position="196"/>
    </location>
</feature>
<name>A0A0G0LEY3_9BACT</name>
<dbReference type="PANTHER" id="PTHR30589:SF0">
    <property type="entry name" value="PHOSPHATIDYLGLYCEROL--PROLIPOPROTEIN DIACYLGLYCERYL TRANSFERASE"/>
    <property type="match status" value="1"/>
</dbReference>
<reference evidence="8 9" key="1">
    <citation type="journal article" date="2015" name="Nature">
        <title>rRNA introns, odd ribosomes, and small enigmatic genomes across a large radiation of phyla.</title>
        <authorList>
            <person name="Brown C.T."/>
            <person name="Hug L.A."/>
            <person name="Thomas B.C."/>
            <person name="Sharon I."/>
            <person name="Castelle C.J."/>
            <person name="Singh A."/>
            <person name="Wilkins M.J."/>
            <person name="Williams K.H."/>
            <person name="Banfield J.F."/>
        </authorList>
    </citation>
    <scope>NUCLEOTIDE SEQUENCE [LARGE SCALE GENOMIC DNA]</scope>
</reference>
<evidence type="ECO:0000313" key="8">
    <source>
        <dbReference type="EMBL" id="KKQ90448.1"/>
    </source>
</evidence>
<dbReference type="STRING" id="1618332.UT15_C0012G0004"/>
<comment type="similarity">
    <text evidence="1">Belongs to the Lgt family.</text>
</comment>
<evidence type="ECO:0000256" key="7">
    <source>
        <dbReference type="SAM" id="Phobius"/>
    </source>
</evidence>